<keyword evidence="1" id="KW-0343">GTPase activation</keyword>
<evidence type="ECO:0000313" key="4">
    <source>
        <dbReference type="EMBL" id="CAG8516703.1"/>
    </source>
</evidence>
<dbReference type="EMBL" id="CAJVPJ010000365">
    <property type="protein sequence ID" value="CAG8516703.1"/>
    <property type="molecule type" value="Genomic_DNA"/>
</dbReference>
<gene>
    <name evidence="4" type="ORF">POCULU_LOCUS3358</name>
</gene>
<dbReference type="GO" id="GO:0048471">
    <property type="term" value="C:perinuclear region of cytoplasm"/>
    <property type="evidence" value="ECO:0007669"/>
    <property type="project" value="TreeGrafter"/>
</dbReference>
<dbReference type="GO" id="GO:0005096">
    <property type="term" value="F:GTPase activator activity"/>
    <property type="evidence" value="ECO:0007669"/>
    <property type="project" value="UniProtKB-KW"/>
</dbReference>
<dbReference type="GO" id="GO:0005829">
    <property type="term" value="C:cytosol"/>
    <property type="evidence" value="ECO:0007669"/>
    <property type="project" value="TreeGrafter"/>
</dbReference>
<evidence type="ECO:0000313" key="5">
    <source>
        <dbReference type="Proteomes" id="UP000789572"/>
    </source>
</evidence>
<evidence type="ECO:0000256" key="1">
    <source>
        <dbReference type="ARBA" id="ARBA00022468"/>
    </source>
</evidence>
<accession>A0A9N9A3M1</accession>
<dbReference type="GO" id="GO:0006913">
    <property type="term" value="P:nucleocytoplasmic transport"/>
    <property type="evidence" value="ECO:0007669"/>
    <property type="project" value="TreeGrafter"/>
</dbReference>
<reference evidence="4" key="1">
    <citation type="submission" date="2021-06" db="EMBL/GenBank/DDBJ databases">
        <authorList>
            <person name="Kallberg Y."/>
            <person name="Tangrot J."/>
            <person name="Rosling A."/>
        </authorList>
    </citation>
    <scope>NUCLEOTIDE SEQUENCE</scope>
    <source>
        <strain evidence="4">IA702</strain>
    </source>
</reference>
<dbReference type="GO" id="GO:0005634">
    <property type="term" value="C:nucleus"/>
    <property type="evidence" value="ECO:0007669"/>
    <property type="project" value="TreeGrafter"/>
</dbReference>
<dbReference type="PANTHER" id="PTHR24113">
    <property type="entry name" value="RAN GTPASE-ACTIVATING PROTEIN 1"/>
    <property type="match status" value="1"/>
</dbReference>
<dbReference type="SUPFAM" id="SSF52047">
    <property type="entry name" value="RNI-like"/>
    <property type="match status" value="1"/>
</dbReference>
<dbReference type="OrthoDB" id="184583at2759"/>
<sequence>MSVDSASSDTVFSILNKSLKLETAEDVQTFVEEILAKENLETVILSGNSFGVEAAQALAGALKNKNSIKVVNASDIFTGRLRDEVPQAVRAICDALEDKQSLVELNFSDNAFGPAGAEPMVDFLTNNRWFQVLKLNNNGLGVRGGTIIGQALLEAAKKNNEEGKKSSLRTIIAGRNRLENGSSKYLANAFAAHGTLVDVRLPQNGIRPEGIAIFAKGLAACKDLEVIDFQDNTFTTNGSLAFAEALPEWKKLKNLNIGDCMLEVAGGVAIAESLLKGCNNQLQTLNLQYNEIDRKSVSLLAKAISSHLKDLASLELNGNKIHPEDSAIADVRAALEEHGHDNALEVPGNGGSQINNPEHGAPSLQFLEFYDNVWPIRRCDNMN</sequence>
<name>A0A9N9A3M1_9GLOM</name>
<dbReference type="InterPro" id="IPR001611">
    <property type="entry name" value="Leu-rich_rpt"/>
</dbReference>
<dbReference type="AlphaFoldDB" id="A0A9N9A3M1"/>
<dbReference type="CDD" id="cd00116">
    <property type="entry name" value="LRR_RI"/>
    <property type="match status" value="1"/>
</dbReference>
<dbReference type="InterPro" id="IPR032675">
    <property type="entry name" value="LRR_dom_sf"/>
</dbReference>
<dbReference type="Proteomes" id="UP000789572">
    <property type="component" value="Unassembled WGS sequence"/>
</dbReference>
<evidence type="ECO:0000256" key="2">
    <source>
        <dbReference type="ARBA" id="ARBA00022614"/>
    </source>
</evidence>
<dbReference type="PANTHER" id="PTHR24113:SF12">
    <property type="entry name" value="RAN GTPASE-ACTIVATING PROTEIN 1"/>
    <property type="match status" value="1"/>
</dbReference>
<keyword evidence="2" id="KW-0433">Leucine-rich repeat</keyword>
<dbReference type="SMART" id="SM00368">
    <property type="entry name" value="LRR_RI"/>
    <property type="match status" value="9"/>
</dbReference>
<dbReference type="Gene3D" id="3.80.10.10">
    <property type="entry name" value="Ribonuclease Inhibitor"/>
    <property type="match status" value="1"/>
</dbReference>
<comment type="caution">
    <text evidence="4">The sequence shown here is derived from an EMBL/GenBank/DDBJ whole genome shotgun (WGS) entry which is preliminary data.</text>
</comment>
<dbReference type="Pfam" id="PF13516">
    <property type="entry name" value="LRR_6"/>
    <property type="match status" value="2"/>
</dbReference>
<keyword evidence="3" id="KW-0677">Repeat</keyword>
<organism evidence="4 5">
    <name type="scientific">Paraglomus occultum</name>
    <dbReference type="NCBI Taxonomy" id="144539"/>
    <lineage>
        <taxon>Eukaryota</taxon>
        <taxon>Fungi</taxon>
        <taxon>Fungi incertae sedis</taxon>
        <taxon>Mucoromycota</taxon>
        <taxon>Glomeromycotina</taxon>
        <taxon>Glomeromycetes</taxon>
        <taxon>Paraglomerales</taxon>
        <taxon>Paraglomeraceae</taxon>
        <taxon>Paraglomus</taxon>
    </lineage>
</organism>
<dbReference type="GO" id="GO:0031267">
    <property type="term" value="F:small GTPase binding"/>
    <property type="evidence" value="ECO:0007669"/>
    <property type="project" value="TreeGrafter"/>
</dbReference>
<protein>
    <submittedName>
        <fullName evidence="4">3566_t:CDS:1</fullName>
    </submittedName>
</protein>
<proteinExistence type="predicted"/>
<keyword evidence="5" id="KW-1185">Reference proteome</keyword>
<evidence type="ECO:0000256" key="3">
    <source>
        <dbReference type="ARBA" id="ARBA00022737"/>
    </source>
</evidence>
<dbReference type="InterPro" id="IPR027038">
    <property type="entry name" value="RanGap"/>
</dbReference>